<dbReference type="EMBL" id="RSCE01000005">
    <property type="protein sequence ID" value="RSH82436.1"/>
    <property type="molecule type" value="Genomic_DNA"/>
</dbReference>
<dbReference type="InterPro" id="IPR049174">
    <property type="entry name" value="Beta-AFase-like"/>
</dbReference>
<accession>A0A427XU07</accession>
<dbReference type="InterPro" id="IPR008928">
    <property type="entry name" value="6-hairpin_glycosidase_sf"/>
</dbReference>
<evidence type="ECO:0000259" key="3">
    <source>
        <dbReference type="Pfam" id="PF20737"/>
    </source>
</evidence>
<protein>
    <submittedName>
        <fullName evidence="4">Uncharacterized protein</fullName>
    </submittedName>
</protein>
<dbReference type="AlphaFoldDB" id="A0A427XU07"/>
<evidence type="ECO:0000313" key="4">
    <source>
        <dbReference type="EMBL" id="RSH82436.1"/>
    </source>
</evidence>
<dbReference type="Proteomes" id="UP000279236">
    <property type="component" value="Unassembled WGS sequence"/>
</dbReference>
<dbReference type="InterPro" id="IPR012878">
    <property type="entry name" value="Beta-AFase-like_GH127_cat"/>
</dbReference>
<feature type="region of interest" description="Disordered" evidence="1">
    <location>
        <begin position="1"/>
        <end position="38"/>
    </location>
</feature>
<feature type="compositionally biased region" description="Polar residues" evidence="1">
    <location>
        <begin position="20"/>
        <end position="38"/>
    </location>
</feature>
<dbReference type="SUPFAM" id="SSF48208">
    <property type="entry name" value="Six-hairpin glycosidases"/>
    <property type="match status" value="1"/>
</dbReference>
<feature type="compositionally biased region" description="Pro residues" evidence="1">
    <location>
        <begin position="1"/>
        <end position="12"/>
    </location>
</feature>
<dbReference type="GeneID" id="39591948"/>
<dbReference type="GO" id="GO:0005975">
    <property type="term" value="P:carbohydrate metabolic process"/>
    <property type="evidence" value="ECO:0007669"/>
    <property type="project" value="InterPro"/>
</dbReference>
<keyword evidence="5" id="KW-1185">Reference proteome</keyword>
<dbReference type="Pfam" id="PF20737">
    <property type="entry name" value="Glyco_hydro127C"/>
    <property type="match status" value="1"/>
</dbReference>
<dbReference type="PANTHER" id="PTHR43465:SF2">
    <property type="entry name" value="DUF1680 DOMAIN PROTEIN (AFU_ORTHOLOGUE AFUA_1G08910)"/>
    <property type="match status" value="1"/>
</dbReference>
<evidence type="ECO:0000313" key="5">
    <source>
        <dbReference type="Proteomes" id="UP000279236"/>
    </source>
</evidence>
<dbReference type="OrthoDB" id="654211at2759"/>
<dbReference type="RefSeq" id="XP_028476668.1">
    <property type="nucleotide sequence ID" value="XM_028622775.1"/>
</dbReference>
<dbReference type="Pfam" id="PF07944">
    <property type="entry name" value="Beta-AFase-like_GH127_cat"/>
    <property type="match status" value="1"/>
</dbReference>
<dbReference type="STRING" id="105984.A0A427XU07"/>
<feature type="domain" description="Non-reducing end beta-L-arabinofuranosidase-like GH127 catalytic" evidence="2">
    <location>
        <begin position="51"/>
        <end position="452"/>
    </location>
</feature>
<sequence>MTAPPPPPPPPEQQDKMRQADNSGIVTGSKPATVSKQYPQSTFNETKVDRDSFYGAIRTIFADSVLKTQLEQLRKQGSYEAFKLQWHPSYDVRPLQGAKARNDGIPPSLFWESDVGKWVEAACYFLMSGEASSHKAEFDAAITELVNMIESAQQPDGYLNIYFTVVDPAGRLKNLRDMHEMYNAGHLLEAALAHYQYTGSRQFLDVMIRNVEFFMKEVGPNEGQIHGYPGHPELELALFRLYAVTRDQRHLEYVRYLLNERGVSRPEYDNFYHHEAKLRDDILNNKVEYQQAHKPIVDQENILGHSVRAFYLLVAAADAGGQLQVAARRLFDQAVRGKMYVTGGFGSEPSFEGFHEYEHVLPQSTAEGGCYAETCASIAAMMTAERFLADKLDGSVRDTLELAFLNAALGGASLDAKAFSYANKMATCCDETAFRKEWFEVCCCPPNLSRTLGLLGGYTWSANVDADNKSISLNVLLLLSATRTIPLGDGVTATVTMKSGMPFQGHTTFEFAAPEGWSWDLHLPSPGYATDVTVSVPTTADNGFLAATLPATASVSLDFNLPVRILASNPAAHDLLTVTRGPIVYVAESVDNVALDERFPHFEGVGLTTTATFTESEETLEGVTVTLLTSASGDFKHLDRWDLNQGYTVAKPATWSPVEDKVTLVPWFARANRGGAGRLRTSFARAA</sequence>
<evidence type="ECO:0000259" key="2">
    <source>
        <dbReference type="Pfam" id="PF07944"/>
    </source>
</evidence>
<gene>
    <name evidence="4" type="ORF">EHS24_007405</name>
</gene>
<dbReference type="InterPro" id="IPR049049">
    <property type="entry name" value="Beta-AFase-like_GH127_C"/>
</dbReference>
<name>A0A427XU07_9TREE</name>
<reference evidence="4 5" key="1">
    <citation type="submission" date="2018-11" db="EMBL/GenBank/DDBJ databases">
        <title>Genome sequence of Apiotrichum porosum DSM 27194.</title>
        <authorList>
            <person name="Aliyu H."/>
            <person name="Gorte O."/>
            <person name="Ochsenreither K."/>
        </authorList>
    </citation>
    <scope>NUCLEOTIDE SEQUENCE [LARGE SCALE GENOMIC DNA]</scope>
    <source>
        <strain evidence="4 5">DSM 27194</strain>
    </source>
</reference>
<organism evidence="4 5">
    <name type="scientific">Apiotrichum porosum</name>
    <dbReference type="NCBI Taxonomy" id="105984"/>
    <lineage>
        <taxon>Eukaryota</taxon>
        <taxon>Fungi</taxon>
        <taxon>Dikarya</taxon>
        <taxon>Basidiomycota</taxon>
        <taxon>Agaricomycotina</taxon>
        <taxon>Tremellomycetes</taxon>
        <taxon>Trichosporonales</taxon>
        <taxon>Trichosporonaceae</taxon>
        <taxon>Apiotrichum</taxon>
    </lineage>
</organism>
<dbReference type="PANTHER" id="PTHR43465">
    <property type="entry name" value="DUF1680 DOMAIN PROTEIN (AFU_ORTHOLOGUE AFUA_1G08910)"/>
    <property type="match status" value="1"/>
</dbReference>
<evidence type="ECO:0000256" key="1">
    <source>
        <dbReference type="SAM" id="MobiDB-lite"/>
    </source>
</evidence>
<comment type="caution">
    <text evidence="4">The sequence shown here is derived from an EMBL/GenBank/DDBJ whole genome shotgun (WGS) entry which is preliminary data.</text>
</comment>
<feature type="domain" description="Non-reducing end beta-L-arabinofuranosidase-like GH127 C-terminal" evidence="3">
    <location>
        <begin position="572"/>
        <end position="675"/>
    </location>
</feature>
<proteinExistence type="predicted"/>